<dbReference type="EMBL" id="CP042200">
    <property type="protein sequence ID" value="QDS77019.1"/>
    <property type="molecule type" value="Genomic_DNA"/>
</dbReference>
<gene>
    <name evidence="2" type="ORF">FKW77_006398</name>
</gene>
<evidence type="ECO:0000256" key="1">
    <source>
        <dbReference type="SAM" id="MobiDB-lite"/>
    </source>
</evidence>
<reference evidence="2 3" key="1">
    <citation type="submission" date="2019-07" db="EMBL/GenBank/DDBJ databases">
        <title>Finished genome of Venturia effusa.</title>
        <authorList>
            <person name="Young C.A."/>
            <person name="Cox M.P."/>
            <person name="Ganley A.R.D."/>
            <person name="David W.J."/>
        </authorList>
    </citation>
    <scope>NUCLEOTIDE SEQUENCE [LARGE SCALE GENOMIC DNA]</scope>
    <source>
        <strain evidence="3">albino</strain>
    </source>
</reference>
<evidence type="ECO:0000313" key="2">
    <source>
        <dbReference type="EMBL" id="QDS77019.1"/>
    </source>
</evidence>
<protein>
    <submittedName>
        <fullName evidence="2">Uncharacterized protein</fullName>
    </submittedName>
</protein>
<dbReference type="OrthoDB" id="10386394at2759"/>
<sequence>MKAFAIFAVTSFVRGVPIKNQPSELAERDTEFCTHFYEQAYFQGLNTVLCDKQKKCWPGPSFGVSSIKPDSTTCGYCIFYKQPGCAGDNIGIGTENPIEDLAHYGFKNENWNDVIGSYYCDERSDCRVATSAKLNRGEATTVVTSTESSDTGLEVKELQIRGSTELSERDTPDAGASLPTISDLETSTERIGVSLYQETQFQGSAIGLAAKVLACVKISKSDGSGNNFGLSSVRLNTPTTTSGGKTNVAYCAFYTSKDCKQDTWAFTVGNFLEAPDLNDISQLVFKGPEDNVNDKIWSTYCQWNEVMSR</sequence>
<organism evidence="2 3">
    <name type="scientific">Venturia effusa</name>
    <dbReference type="NCBI Taxonomy" id="50376"/>
    <lineage>
        <taxon>Eukaryota</taxon>
        <taxon>Fungi</taxon>
        <taxon>Dikarya</taxon>
        <taxon>Ascomycota</taxon>
        <taxon>Pezizomycotina</taxon>
        <taxon>Dothideomycetes</taxon>
        <taxon>Pleosporomycetidae</taxon>
        <taxon>Venturiales</taxon>
        <taxon>Venturiaceae</taxon>
        <taxon>Venturia</taxon>
    </lineage>
</organism>
<evidence type="ECO:0000313" key="3">
    <source>
        <dbReference type="Proteomes" id="UP000316270"/>
    </source>
</evidence>
<dbReference type="Proteomes" id="UP000316270">
    <property type="component" value="Chromosome 16"/>
</dbReference>
<proteinExistence type="predicted"/>
<accession>A0A517LN02</accession>
<name>A0A517LN02_9PEZI</name>
<feature type="region of interest" description="Disordered" evidence="1">
    <location>
        <begin position="161"/>
        <end position="182"/>
    </location>
</feature>
<keyword evidence="3" id="KW-1185">Reference proteome</keyword>
<dbReference type="AlphaFoldDB" id="A0A517LN02"/>